<evidence type="ECO:0000256" key="1">
    <source>
        <dbReference type="ARBA" id="ARBA00000085"/>
    </source>
</evidence>
<dbReference type="InterPro" id="IPR000700">
    <property type="entry name" value="PAS-assoc_C"/>
</dbReference>
<dbReference type="InterPro" id="IPR001610">
    <property type="entry name" value="PAC"/>
</dbReference>
<evidence type="ECO:0000256" key="7">
    <source>
        <dbReference type="ARBA" id="ARBA00022840"/>
    </source>
</evidence>
<evidence type="ECO:0000259" key="10">
    <source>
        <dbReference type="PROSITE" id="PS50109"/>
    </source>
</evidence>
<feature type="domain" description="PAC" evidence="12">
    <location>
        <begin position="373"/>
        <end position="425"/>
    </location>
</feature>
<dbReference type="PROSITE" id="PS50109">
    <property type="entry name" value="HIS_KIN"/>
    <property type="match status" value="1"/>
</dbReference>
<dbReference type="AlphaFoldDB" id="A0A8J3AT12"/>
<feature type="transmembrane region" description="Helical" evidence="9">
    <location>
        <begin position="22"/>
        <end position="44"/>
    </location>
</feature>
<keyword evidence="9" id="KW-1133">Transmembrane helix</keyword>
<keyword evidence="14" id="KW-1185">Reference proteome</keyword>
<evidence type="ECO:0000313" key="13">
    <source>
        <dbReference type="EMBL" id="GGI21431.1"/>
    </source>
</evidence>
<dbReference type="CDD" id="cd00130">
    <property type="entry name" value="PAS"/>
    <property type="match status" value="1"/>
</dbReference>
<dbReference type="EC" id="2.7.13.3" evidence="2"/>
<dbReference type="InterPro" id="IPR005467">
    <property type="entry name" value="His_kinase_dom"/>
</dbReference>
<evidence type="ECO:0000256" key="8">
    <source>
        <dbReference type="ARBA" id="ARBA00023012"/>
    </source>
</evidence>
<dbReference type="InterPro" id="IPR036097">
    <property type="entry name" value="HisK_dim/P_sf"/>
</dbReference>
<keyword evidence="6 13" id="KW-0418">Kinase</keyword>
<dbReference type="Pfam" id="PF00512">
    <property type="entry name" value="HisKA"/>
    <property type="match status" value="1"/>
</dbReference>
<dbReference type="Gene3D" id="3.30.450.20">
    <property type="entry name" value="PAS domain"/>
    <property type="match status" value="2"/>
</dbReference>
<dbReference type="GO" id="GO:0006355">
    <property type="term" value="P:regulation of DNA-templated transcription"/>
    <property type="evidence" value="ECO:0007669"/>
    <property type="project" value="InterPro"/>
</dbReference>
<keyword evidence="9" id="KW-0472">Membrane</keyword>
<evidence type="ECO:0000256" key="6">
    <source>
        <dbReference type="ARBA" id="ARBA00022777"/>
    </source>
</evidence>
<evidence type="ECO:0000256" key="3">
    <source>
        <dbReference type="ARBA" id="ARBA00022553"/>
    </source>
</evidence>
<dbReference type="Gene3D" id="1.10.287.130">
    <property type="match status" value="1"/>
</dbReference>
<protein>
    <recommendedName>
        <fullName evidence="2">histidine kinase</fullName>
        <ecNumber evidence="2">2.7.13.3</ecNumber>
    </recommendedName>
</protein>
<evidence type="ECO:0000256" key="4">
    <source>
        <dbReference type="ARBA" id="ARBA00022679"/>
    </source>
</evidence>
<proteinExistence type="predicted"/>
<organism evidence="13 14">
    <name type="scientific">Oxalicibacterium faecigallinarum</name>
    <dbReference type="NCBI Taxonomy" id="573741"/>
    <lineage>
        <taxon>Bacteria</taxon>
        <taxon>Pseudomonadati</taxon>
        <taxon>Pseudomonadota</taxon>
        <taxon>Betaproteobacteria</taxon>
        <taxon>Burkholderiales</taxon>
        <taxon>Oxalobacteraceae</taxon>
        <taxon>Oxalicibacterium</taxon>
    </lineage>
</organism>
<gene>
    <name evidence="13" type="primary">dctS</name>
    <name evidence="13" type="ORF">GCM10008066_29030</name>
</gene>
<keyword evidence="8" id="KW-0902">Two-component regulatory system</keyword>
<dbReference type="Pfam" id="PF02518">
    <property type="entry name" value="HATPase_c"/>
    <property type="match status" value="1"/>
</dbReference>
<dbReference type="InterPro" id="IPR035965">
    <property type="entry name" value="PAS-like_dom_sf"/>
</dbReference>
<keyword evidence="9" id="KW-0812">Transmembrane</keyword>
<dbReference type="PROSITE" id="PS50112">
    <property type="entry name" value="PAS"/>
    <property type="match status" value="1"/>
</dbReference>
<keyword evidence="5" id="KW-0547">Nucleotide-binding</keyword>
<evidence type="ECO:0000259" key="12">
    <source>
        <dbReference type="PROSITE" id="PS50113"/>
    </source>
</evidence>
<comment type="catalytic activity">
    <reaction evidence="1">
        <text>ATP + protein L-histidine = ADP + protein N-phospho-L-histidine.</text>
        <dbReference type="EC" id="2.7.13.3"/>
    </reaction>
</comment>
<dbReference type="GO" id="GO:0005524">
    <property type="term" value="F:ATP binding"/>
    <property type="evidence" value="ECO:0007669"/>
    <property type="project" value="UniProtKB-KW"/>
</dbReference>
<dbReference type="InterPro" id="IPR003594">
    <property type="entry name" value="HATPase_dom"/>
</dbReference>
<evidence type="ECO:0000256" key="9">
    <source>
        <dbReference type="SAM" id="Phobius"/>
    </source>
</evidence>
<dbReference type="SMART" id="SM00086">
    <property type="entry name" value="PAC"/>
    <property type="match status" value="1"/>
</dbReference>
<keyword evidence="7" id="KW-0067">ATP-binding</keyword>
<dbReference type="PANTHER" id="PTHR43065:SF10">
    <property type="entry name" value="PEROXIDE STRESS-ACTIVATED HISTIDINE KINASE MAK3"/>
    <property type="match status" value="1"/>
</dbReference>
<dbReference type="InterPro" id="IPR004358">
    <property type="entry name" value="Sig_transdc_His_kin-like_C"/>
</dbReference>
<dbReference type="SMART" id="SM00388">
    <property type="entry name" value="HisKA"/>
    <property type="match status" value="1"/>
</dbReference>
<dbReference type="SUPFAM" id="SSF55785">
    <property type="entry name" value="PYP-like sensor domain (PAS domain)"/>
    <property type="match status" value="1"/>
</dbReference>
<evidence type="ECO:0000256" key="5">
    <source>
        <dbReference type="ARBA" id="ARBA00022741"/>
    </source>
</evidence>
<feature type="transmembrane region" description="Helical" evidence="9">
    <location>
        <begin position="262"/>
        <end position="282"/>
    </location>
</feature>
<dbReference type="GO" id="GO:0000155">
    <property type="term" value="F:phosphorelay sensor kinase activity"/>
    <property type="evidence" value="ECO:0007669"/>
    <property type="project" value="InterPro"/>
</dbReference>
<dbReference type="InterPro" id="IPR036890">
    <property type="entry name" value="HATPase_C_sf"/>
</dbReference>
<evidence type="ECO:0000259" key="11">
    <source>
        <dbReference type="PROSITE" id="PS50112"/>
    </source>
</evidence>
<dbReference type="NCBIfam" id="TIGR00229">
    <property type="entry name" value="sensory_box"/>
    <property type="match status" value="1"/>
</dbReference>
<dbReference type="EMBL" id="BMDI01000003">
    <property type="protein sequence ID" value="GGI21431.1"/>
    <property type="molecule type" value="Genomic_DNA"/>
</dbReference>
<comment type="caution">
    <text evidence="13">The sequence shown here is derived from an EMBL/GenBank/DDBJ whole genome shotgun (WGS) entry which is preliminary data.</text>
</comment>
<keyword evidence="3" id="KW-0597">Phosphoprotein</keyword>
<dbReference type="Gene3D" id="3.30.565.10">
    <property type="entry name" value="Histidine kinase-like ATPase, C-terminal domain"/>
    <property type="match status" value="1"/>
</dbReference>
<dbReference type="SMART" id="SM00091">
    <property type="entry name" value="PAS"/>
    <property type="match status" value="1"/>
</dbReference>
<evidence type="ECO:0000256" key="2">
    <source>
        <dbReference type="ARBA" id="ARBA00012438"/>
    </source>
</evidence>
<dbReference type="InterPro" id="IPR000014">
    <property type="entry name" value="PAS"/>
</dbReference>
<feature type="domain" description="Histidine kinase" evidence="10">
    <location>
        <begin position="445"/>
        <end position="666"/>
    </location>
</feature>
<dbReference type="PRINTS" id="PR00344">
    <property type="entry name" value="BCTRLSENSOR"/>
</dbReference>
<name>A0A8J3AT12_9BURK</name>
<dbReference type="InterPro" id="IPR003661">
    <property type="entry name" value="HisK_dim/P_dom"/>
</dbReference>
<sequence>MFDMMSKQLRFSNFSLPSRKQAWRWLLPLFLGLLFITTLIWLPIHEKEQETAERQEQLVADSLWVEQTIRFQLQRNEESLSLMAAEVAAGYLRGSRLQDRMENLIRNNHEIHRIIYLDAYGKLLTSTDETMMSLDVLSTPSRETDQRARTTRSALYSQPAADKTGPVMLDYHVPIFVEDQYAGSIIASYLASSILDDMVPWWFAQDNEIALTDINGTVIHKRASGGAGRGIYTHRRALNLAGVSLQLATDSIKGAPKLLPSLLVDAIILLSVGLMWSLIALWRDIARRNAAESALREQVTFRVAMENSLITGLRARDLEGRITYVNPAFCEMVGMPAEEIVGRSPPMPYWAPEAMNEYQRRFAQVVAGNLPPQGFETILRHADGTRIPVLFFESPLVDDTGKQTGWMGSILDISDRKRVEDLNRQQQEKLQASARLATMGEIASTLAHELNQPLAAISSYTTGALNMLDTKHPKNLDLGMLQEALDKTNTQAQRAGQIIRSVHTFVKKREPTRAPITVAELIESVTPLVELQAQKYFVSIEIDVPEDLPPVLADRVLLEQVLLNLTRNAIESMQYVAPAKQILRITAERDQVRTHNVVVSIIDHGHGISPDVAARLYSPFFSTKADGMGMGLSICRTAIEFHGGSLTHEDNPGGGTIFRFSLPAYVPAAHNRWIGSTVRTSQTG</sequence>
<dbReference type="SMART" id="SM00387">
    <property type="entry name" value="HATPase_c"/>
    <property type="match status" value="1"/>
</dbReference>
<dbReference type="SUPFAM" id="SSF55874">
    <property type="entry name" value="ATPase domain of HSP90 chaperone/DNA topoisomerase II/histidine kinase"/>
    <property type="match status" value="1"/>
</dbReference>
<dbReference type="InterPro" id="IPR013767">
    <property type="entry name" value="PAS_fold"/>
</dbReference>
<dbReference type="PANTHER" id="PTHR43065">
    <property type="entry name" value="SENSOR HISTIDINE KINASE"/>
    <property type="match status" value="1"/>
</dbReference>
<keyword evidence="4" id="KW-0808">Transferase</keyword>
<dbReference type="Pfam" id="PF00989">
    <property type="entry name" value="PAS"/>
    <property type="match status" value="1"/>
</dbReference>
<dbReference type="PROSITE" id="PS50113">
    <property type="entry name" value="PAC"/>
    <property type="match status" value="1"/>
</dbReference>
<evidence type="ECO:0000313" key="14">
    <source>
        <dbReference type="Proteomes" id="UP000642180"/>
    </source>
</evidence>
<accession>A0A8J3AT12</accession>
<reference evidence="14" key="1">
    <citation type="journal article" date="2019" name="Int. J. Syst. Evol. Microbiol.">
        <title>The Global Catalogue of Microorganisms (GCM) 10K type strain sequencing project: providing services to taxonomists for standard genome sequencing and annotation.</title>
        <authorList>
            <consortium name="The Broad Institute Genomics Platform"/>
            <consortium name="The Broad Institute Genome Sequencing Center for Infectious Disease"/>
            <person name="Wu L."/>
            <person name="Ma J."/>
        </authorList>
    </citation>
    <scope>NUCLEOTIDE SEQUENCE [LARGE SCALE GENOMIC DNA]</scope>
    <source>
        <strain evidence="14">CCM 2767</strain>
    </source>
</reference>
<dbReference type="CDD" id="cd00082">
    <property type="entry name" value="HisKA"/>
    <property type="match status" value="1"/>
</dbReference>
<dbReference type="SUPFAM" id="SSF47384">
    <property type="entry name" value="Homodimeric domain of signal transducing histidine kinase"/>
    <property type="match status" value="1"/>
</dbReference>
<dbReference type="Proteomes" id="UP000642180">
    <property type="component" value="Unassembled WGS sequence"/>
</dbReference>
<feature type="domain" description="PAS" evidence="11">
    <location>
        <begin position="297"/>
        <end position="369"/>
    </location>
</feature>